<keyword evidence="12" id="KW-1185">Reference proteome</keyword>
<evidence type="ECO:0000256" key="5">
    <source>
        <dbReference type="ARBA" id="ARBA00022692"/>
    </source>
</evidence>
<evidence type="ECO:0000256" key="8">
    <source>
        <dbReference type="ARBA" id="ARBA00023143"/>
    </source>
</evidence>
<evidence type="ECO:0000313" key="11">
    <source>
        <dbReference type="EMBL" id="SDD61741.1"/>
    </source>
</evidence>
<feature type="transmembrane region" description="Helical" evidence="10">
    <location>
        <begin position="50"/>
        <end position="68"/>
    </location>
</feature>
<evidence type="ECO:0000256" key="4">
    <source>
        <dbReference type="ARBA" id="ARBA00022475"/>
    </source>
</evidence>
<evidence type="ECO:0000256" key="6">
    <source>
        <dbReference type="ARBA" id="ARBA00022989"/>
    </source>
</evidence>
<comment type="function">
    <text evidence="1 10">Role in flagellar biosynthesis.</text>
</comment>
<feature type="transmembrane region" description="Helical" evidence="10">
    <location>
        <begin position="182"/>
        <end position="211"/>
    </location>
</feature>
<proteinExistence type="inferred from homology"/>
<keyword evidence="11" id="KW-0966">Cell projection</keyword>
<accession>A0A1G6W7D6</accession>
<evidence type="ECO:0000256" key="2">
    <source>
        <dbReference type="ARBA" id="ARBA00009772"/>
    </source>
</evidence>
<dbReference type="InterPro" id="IPR002010">
    <property type="entry name" value="T3SS_IM_R"/>
</dbReference>
<feature type="transmembrane region" description="Helical" evidence="10">
    <location>
        <begin position="130"/>
        <end position="157"/>
    </location>
</feature>
<keyword evidence="7 10" id="KW-0472">Membrane</keyword>
<dbReference type="GO" id="GO:0009425">
    <property type="term" value="C:bacterial-type flagellum basal body"/>
    <property type="evidence" value="ECO:0007669"/>
    <property type="project" value="UniProtKB-SubCell"/>
</dbReference>
<dbReference type="AlphaFoldDB" id="A0A1G6W7D6"/>
<dbReference type="GO" id="GO:0006605">
    <property type="term" value="P:protein targeting"/>
    <property type="evidence" value="ECO:0007669"/>
    <property type="project" value="UniProtKB-UniRule"/>
</dbReference>
<evidence type="ECO:0000256" key="10">
    <source>
        <dbReference type="RuleBase" id="RU362071"/>
    </source>
</evidence>
<evidence type="ECO:0000313" key="12">
    <source>
        <dbReference type="Proteomes" id="UP000199603"/>
    </source>
</evidence>
<evidence type="ECO:0000256" key="9">
    <source>
        <dbReference type="NCBIfam" id="TIGR01400"/>
    </source>
</evidence>
<dbReference type="RefSeq" id="WP_091241915.1">
    <property type="nucleotide sequence ID" value="NZ_FNAG01000004.1"/>
</dbReference>
<keyword evidence="6 10" id="KW-1133">Transmembrane helix</keyword>
<feature type="transmembrane region" description="Helical" evidence="10">
    <location>
        <begin position="20"/>
        <end position="38"/>
    </location>
</feature>
<keyword evidence="4 10" id="KW-1003">Cell membrane</keyword>
<feature type="transmembrane region" description="Helical" evidence="10">
    <location>
        <begin position="223"/>
        <end position="244"/>
    </location>
</feature>
<dbReference type="EMBL" id="FNAG01000004">
    <property type="protein sequence ID" value="SDD61741.1"/>
    <property type="molecule type" value="Genomic_DNA"/>
</dbReference>
<keyword evidence="8 10" id="KW-0975">Bacterial flagellum</keyword>
<sequence>MDGATAISLEGLNLLNYGQQVIWLSLRIGGLLLLSPFLGTQAVPRRIRLIFALALSAAIAPLVPAPAIQADLNAETVLAVARELAIGASLGFLMRLALEAVALCGELVAQGMGLSFAQMIDPMRGVQSGVVAQWFTVVAGLTFFAVDAHLALLGVVFESYRVLPAGATPVALYTLLDAIPSFAGIIFLAGVSLALPIMIAMITVNIAFGVMARTAPSLNPIQIGLPSALLVGFVLMIALVPHLLEPLRALFGQALSVASGLVQ</sequence>
<dbReference type="InterPro" id="IPR006303">
    <property type="entry name" value="FliR"/>
</dbReference>
<dbReference type="NCBIfam" id="TIGR01400">
    <property type="entry name" value="fliR"/>
    <property type="match status" value="1"/>
</dbReference>
<reference evidence="11 12" key="1">
    <citation type="submission" date="2016-10" db="EMBL/GenBank/DDBJ databases">
        <authorList>
            <person name="de Groot N.N."/>
        </authorList>
    </citation>
    <scope>NUCLEOTIDE SEQUENCE [LARGE SCALE GENOMIC DNA]</scope>
    <source>
        <strain evidence="11 12">DSM 16957</strain>
    </source>
</reference>
<protein>
    <recommendedName>
        <fullName evidence="3 9">Flagellar biosynthetic protein FliR</fullName>
    </recommendedName>
</protein>
<dbReference type="PRINTS" id="PR00953">
    <property type="entry name" value="TYPE3IMRPROT"/>
</dbReference>
<dbReference type="Proteomes" id="UP000199603">
    <property type="component" value="Unassembled WGS sequence"/>
</dbReference>
<dbReference type="OrthoDB" id="9797790at2"/>
<evidence type="ECO:0000256" key="3">
    <source>
        <dbReference type="ARBA" id="ARBA00021717"/>
    </source>
</evidence>
<keyword evidence="5 10" id="KW-0812">Transmembrane</keyword>
<comment type="similarity">
    <text evidence="2 10">Belongs to the FliR/MopE/SpaR family.</text>
</comment>
<evidence type="ECO:0000256" key="7">
    <source>
        <dbReference type="ARBA" id="ARBA00023136"/>
    </source>
</evidence>
<organism evidence="11 12">
    <name type="scientific">Aquimonas voraii</name>
    <dbReference type="NCBI Taxonomy" id="265719"/>
    <lineage>
        <taxon>Bacteria</taxon>
        <taxon>Pseudomonadati</taxon>
        <taxon>Pseudomonadota</taxon>
        <taxon>Gammaproteobacteria</taxon>
        <taxon>Lysobacterales</taxon>
        <taxon>Lysobacteraceae</taxon>
        <taxon>Aquimonas</taxon>
    </lineage>
</organism>
<dbReference type="Pfam" id="PF01311">
    <property type="entry name" value="Bac_export_1"/>
    <property type="match status" value="1"/>
</dbReference>
<dbReference type="PANTHER" id="PTHR30065:SF8">
    <property type="entry name" value="FLAGELLAR BIOSYNTHETIC PROTEIN FLIR"/>
    <property type="match status" value="1"/>
</dbReference>
<dbReference type="STRING" id="265719.SAMN04488509_104170"/>
<name>A0A1G6W7D6_9GAMM</name>
<evidence type="ECO:0000256" key="1">
    <source>
        <dbReference type="ARBA" id="ARBA00002578"/>
    </source>
</evidence>
<feature type="transmembrane region" description="Helical" evidence="10">
    <location>
        <begin position="88"/>
        <end position="109"/>
    </location>
</feature>
<comment type="subcellular location">
    <subcellularLocation>
        <location evidence="10">Cell membrane</location>
        <topology evidence="10">Multi-pass membrane protein</topology>
    </subcellularLocation>
    <subcellularLocation>
        <location evidence="10">Bacterial flagellum basal body</location>
    </subcellularLocation>
</comment>
<dbReference type="PANTHER" id="PTHR30065">
    <property type="entry name" value="FLAGELLAR BIOSYNTHETIC PROTEIN FLIR"/>
    <property type="match status" value="1"/>
</dbReference>
<keyword evidence="11" id="KW-0282">Flagellum</keyword>
<gene>
    <name evidence="11" type="ORF">SAMN04488509_104170</name>
</gene>
<keyword evidence="11" id="KW-0969">Cilium</keyword>
<dbReference type="GO" id="GO:0044780">
    <property type="term" value="P:bacterial-type flagellum assembly"/>
    <property type="evidence" value="ECO:0007669"/>
    <property type="project" value="UniProtKB-UniRule"/>
</dbReference>
<dbReference type="GO" id="GO:0005886">
    <property type="term" value="C:plasma membrane"/>
    <property type="evidence" value="ECO:0007669"/>
    <property type="project" value="UniProtKB-SubCell"/>
</dbReference>